<comment type="function">
    <text evidence="1">Intake of glucose and galactose.</text>
</comment>
<evidence type="ECO:0000256" key="7">
    <source>
        <dbReference type="ARBA" id="ARBA00023136"/>
    </source>
</evidence>
<feature type="transmembrane region" description="Helical" evidence="8">
    <location>
        <begin position="228"/>
        <end position="249"/>
    </location>
</feature>
<gene>
    <name evidence="10" type="ORF">ADIARSV_0054</name>
</gene>
<dbReference type="Pfam" id="PF07690">
    <property type="entry name" value="MFS_1"/>
    <property type="match status" value="1"/>
</dbReference>
<feature type="transmembrane region" description="Helical" evidence="8">
    <location>
        <begin position="99"/>
        <end position="119"/>
    </location>
</feature>
<dbReference type="eggNOG" id="COG0738">
    <property type="taxonomic scope" value="Bacteria"/>
</dbReference>
<dbReference type="EMBL" id="AQPN01000001">
    <property type="protein sequence ID" value="EOR96791.1"/>
    <property type="molecule type" value="Genomic_DNA"/>
</dbReference>
<keyword evidence="7 8" id="KW-0472">Membrane</keyword>
<evidence type="ECO:0000256" key="4">
    <source>
        <dbReference type="ARBA" id="ARBA00022475"/>
    </source>
</evidence>
<evidence type="ECO:0000256" key="3">
    <source>
        <dbReference type="ARBA" id="ARBA00009120"/>
    </source>
</evidence>
<evidence type="ECO:0000259" key="9">
    <source>
        <dbReference type="PROSITE" id="PS50850"/>
    </source>
</evidence>
<feature type="transmembrane region" description="Helical" evidence="8">
    <location>
        <begin position="174"/>
        <end position="192"/>
    </location>
</feature>
<dbReference type="InterPro" id="IPR036259">
    <property type="entry name" value="MFS_trans_sf"/>
</dbReference>
<comment type="similarity">
    <text evidence="3">Belongs to the major facilitator superfamily. FHS transporter (TC 2.A.1.7) family.</text>
</comment>
<dbReference type="InterPro" id="IPR005964">
    <property type="entry name" value="Glc/Gal_transptr_bac"/>
</dbReference>
<keyword evidence="6 8" id="KW-1133">Transmembrane helix</keyword>
<dbReference type="AlphaFoldDB" id="R9GYG1"/>
<feature type="transmembrane region" description="Helical" evidence="8">
    <location>
        <begin position="351"/>
        <end position="370"/>
    </location>
</feature>
<evidence type="ECO:0000256" key="2">
    <source>
        <dbReference type="ARBA" id="ARBA00004429"/>
    </source>
</evidence>
<protein>
    <submittedName>
        <fullName evidence="10">N-acetyl glucosamine transporter, NagP</fullName>
    </submittedName>
</protein>
<keyword evidence="4" id="KW-1003">Cell membrane</keyword>
<evidence type="ECO:0000256" key="1">
    <source>
        <dbReference type="ARBA" id="ARBA00003321"/>
    </source>
</evidence>
<feature type="transmembrane region" description="Helical" evidence="8">
    <location>
        <begin position="73"/>
        <end position="93"/>
    </location>
</feature>
<organism evidence="10 11">
    <name type="scientific">Arcticibacter svalbardensis MN12-7</name>
    <dbReference type="NCBI Taxonomy" id="1150600"/>
    <lineage>
        <taxon>Bacteria</taxon>
        <taxon>Pseudomonadati</taxon>
        <taxon>Bacteroidota</taxon>
        <taxon>Sphingobacteriia</taxon>
        <taxon>Sphingobacteriales</taxon>
        <taxon>Sphingobacteriaceae</taxon>
        <taxon>Arcticibacter</taxon>
    </lineage>
</organism>
<dbReference type="Gene3D" id="1.20.1250.20">
    <property type="entry name" value="MFS general substrate transporter like domains"/>
    <property type="match status" value="2"/>
</dbReference>
<comment type="caution">
    <text evidence="10">The sequence shown here is derived from an EMBL/GenBank/DDBJ whole genome shotgun (WGS) entry which is preliminary data.</text>
</comment>
<accession>R9GYG1</accession>
<dbReference type="InterPro" id="IPR011701">
    <property type="entry name" value="MFS"/>
</dbReference>
<feature type="transmembrane region" description="Helical" evidence="8">
    <location>
        <begin position="40"/>
        <end position="61"/>
    </location>
</feature>
<dbReference type="PANTHER" id="PTHR43702:SF12">
    <property type="entry name" value="N-ACETYL GLUCOSAMINE TRANSPORTER NAGP"/>
    <property type="match status" value="1"/>
</dbReference>
<dbReference type="STRING" id="1150600.ADIARSV_0054"/>
<dbReference type="NCBIfam" id="TIGR01272">
    <property type="entry name" value="gluP"/>
    <property type="match status" value="1"/>
</dbReference>
<evidence type="ECO:0000256" key="6">
    <source>
        <dbReference type="ARBA" id="ARBA00022989"/>
    </source>
</evidence>
<feature type="transmembrane region" description="Helical" evidence="8">
    <location>
        <begin position="140"/>
        <end position="162"/>
    </location>
</feature>
<dbReference type="PROSITE" id="PS50850">
    <property type="entry name" value="MFS"/>
    <property type="match status" value="1"/>
</dbReference>
<evidence type="ECO:0000313" key="11">
    <source>
        <dbReference type="Proteomes" id="UP000014174"/>
    </source>
</evidence>
<evidence type="ECO:0000313" key="10">
    <source>
        <dbReference type="EMBL" id="EOR96791.1"/>
    </source>
</evidence>
<dbReference type="SUPFAM" id="SSF103473">
    <property type="entry name" value="MFS general substrate transporter"/>
    <property type="match status" value="1"/>
</dbReference>
<dbReference type="GO" id="GO:0005354">
    <property type="term" value="F:galactose transmembrane transporter activity"/>
    <property type="evidence" value="ECO:0007669"/>
    <property type="project" value="InterPro"/>
</dbReference>
<dbReference type="GO" id="GO:0005886">
    <property type="term" value="C:plasma membrane"/>
    <property type="evidence" value="ECO:0007669"/>
    <property type="project" value="UniProtKB-SubCell"/>
</dbReference>
<reference evidence="10 11" key="1">
    <citation type="journal article" date="2013" name="Genome Announc.">
        <title>Draft Genome Sequence of Arcticibacter svalbardensis Strain MN12-7T, a Member of the Family Sphingobacteriaceae Isolated from an Arctic Soil Sample.</title>
        <authorList>
            <person name="Shivaji S."/>
            <person name="Ara S."/>
            <person name="Prasad S."/>
            <person name="Manasa B.P."/>
            <person name="Begum Z."/>
            <person name="Singh A."/>
            <person name="Kumar Pinnaka A."/>
        </authorList>
    </citation>
    <scope>NUCLEOTIDE SEQUENCE [LARGE SCALE GENOMIC DNA]</scope>
    <source>
        <strain evidence="10 11">MN12-7</strain>
    </source>
</reference>
<keyword evidence="5 8" id="KW-0812">Transmembrane</keyword>
<keyword evidence="11" id="KW-1185">Reference proteome</keyword>
<dbReference type="GO" id="GO:0055056">
    <property type="term" value="F:D-glucose transmembrane transporter activity"/>
    <property type="evidence" value="ECO:0007669"/>
    <property type="project" value="InterPro"/>
</dbReference>
<name>R9GYG1_9SPHI</name>
<feature type="transmembrane region" description="Helical" evidence="8">
    <location>
        <begin position="292"/>
        <end position="310"/>
    </location>
</feature>
<feature type="transmembrane region" description="Helical" evidence="8">
    <location>
        <begin position="7"/>
        <end position="34"/>
    </location>
</feature>
<evidence type="ECO:0000256" key="8">
    <source>
        <dbReference type="SAM" id="Phobius"/>
    </source>
</evidence>
<feature type="transmembrane region" description="Helical" evidence="8">
    <location>
        <begin position="316"/>
        <end position="339"/>
    </location>
</feature>
<feature type="domain" description="Major facilitator superfamily (MFS) profile" evidence="9">
    <location>
        <begin position="12"/>
        <end position="400"/>
    </location>
</feature>
<dbReference type="InterPro" id="IPR020846">
    <property type="entry name" value="MFS_dom"/>
</dbReference>
<dbReference type="InterPro" id="IPR050375">
    <property type="entry name" value="MFS_TsgA-like"/>
</dbReference>
<sequence>MMMNSKTALIVPLVIIGSMYAVLGFSVGINAFFIPFVQDAFHISTGMSYLIMTATFLAYVVFGVPSGTVIRKVGYKGGITTAFLIIAAGFFLIGFASQVVSFSLFLLALFIVGIGQTLLTSAINSYVTILGSIDSAARRICIMGICDKLSFAGASLILATFLNLANVEVKDVTFPFYIISGILILVGVLSYFSPLPEIKAIGEDETLNDNLTTSHINSKKNIFQFPHVLLGVVAIFFDVGVEIIALGSINDYAAILKLPYPESYVWYTSGGMVLGYLLGIIFIPRRISQRNALILCTISGIITTLLIVVAPASVSIYLVALLGITNSLLWPAIFPLALADLGKFTKAGSSLLVMGIVGGAVWPLLYGYFAEISSHQMAYLVCLPAYLFMLYFASVGSKIRTRKGTTLPDNNIFKAV</sequence>
<dbReference type="Proteomes" id="UP000014174">
    <property type="component" value="Unassembled WGS sequence"/>
</dbReference>
<dbReference type="PANTHER" id="PTHR43702">
    <property type="entry name" value="L-FUCOSE-PROTON SYMPORTER"/>
    <property type="match status" value="1"/>
</dbReference>
<proteinExistence type="inferred from homology"/>
<feature type="transmembrane region" description="Helical" evidence="8">
    <location>
        <begin position="376"/>
        <end position="393"/>
    </location>
</feature>
<feature type="transmembrane region" description="Helical" evidence="8">
    <location>
        <begin position="264"/>
        <end position="283"/>
    </location>
</feature>
<evidence type="ECO:0000256" key="5">
    <source>
        <dbReference type="ARBA" id="ARBA00022692"/>
    </source>
</evidence>
<dbReference type="GO" id="GO:1904659">
    <property type="term" value="P:D-glucose transmembrane transport"/>
    <property type="evidence" value="ECO:0007669"/>
    <property type="project" value="InterPro"/>
</dbReference>
<comment type="subcellular location">
    <subcellularLocation>
        <location evidence="2">Cell inner membrane</location>
        <topology evidence="2">Multi-pass membrane protein</topology>
    </subcellularLocation>
</comment>